<gene>
    <name evidence="2" type="ORF">EJO69_01735</name>
</gene>
<keyword evidence="2" id="KW-0647">Proteasome</keyword>
<dbReference type="NCBIfam" id="TIGR03688">
    <property type="entry name" value="depupylase_Dop"/>
    <property type="match status" value="1"/>
</dbReference>
<dbReference type="AlphaFoldDB" id="A0A3Q8WSD9"/>
<dbReference type="EMBL" id="CP034438">
    <property type="protein sequence ID" value="AZN29160.1"/>
    <property type="molecule type" value="Genomic_DNA"/>
</dbReference>
<dbReference type="GO" id="GO:0005524">
    <property type="term" value="F:ATP binding"/>
    <property type="evidence" value="ECO:0007669"/>
    <property type="project" value="TreeGrafter"/>
</dbReference>
<comment type="similarity">
    <text evidence="1">Belongs to the Pup ligase/Pup deamidase family. Pup deamidase subfamily.</text>
</comment>
<dbReference type="PANTHER" id="PTHR42307">
    <property type="entry name" value="PUP DEAMIDASE/DEPUPYLASE"/>
    <property type="match status" value="1"/>
</dbReference>
<reference evidence="2 3" key="1">
    <citation type="submission" date="2018-12" db="EMBL/GenBank/DDBJ databases">
        <title>Complete genome sequence of Flaviflexus salsibiostraticola KCTC 33148.</title>
        <authorList>
            <person name="Bae J.-W."/>
        </authorList>
    </citation>
    <scope>NUCLEOTIDE SEQUENCE [LARGE SCALE GENOMIC DNA]</scope>
    <source>
        <strain evidence="2 3">KCTC 33148</strain>
    </source>
</reference>
<protein>
    <submittedName>
        <fullName evidence="2">Proteasome accessory factor PafA2</fullName>
    </submittedName>
</protein>
<dbReference type="PANTHER" id="PTHR42307:SF2">
    <property type="entry name" value="PUP DEAMIDASE_DEPUPYLASE"/>
    <property type="match status" value="1"/>
</dbReference>
<dbReference type="GO" id="GO:0008233">
    <property type="term" value="F:peptidase activity"/>
    <property type="evidence" value="ECO:0007669"/>
    <property type="project" value="InterPro"/>
</dbReference>
<dbReference type="InterPro" id="IPR022366">
    <property type="entry name" value="Pup_deamidase"/>
</dbReference>
<evidence type="ECO:0000256" key="1">
    <source>
        <dbReference type="ARBA" id="ARBA00009114"/>
    </source>
</evidence>
<dbReference type="KEGG" id="fsl:EJO69_01735"/>
<dbReference type="OrthoDB" id="9760627at2"/>
<dbReference type="GO" id="GO:0019941">
    <property type="term" value="P:modification-dependent protein catabolic process"/>
    <property type="evidence" value="ECO:0007669"/>
    <property type="project" value="InterPro"/>
</dbReference>
<keyword evidence="3" id="KW-1185">Reference proteome</keyword>
<dbReference type="Proteomes" id="UP000270021">
    <property type="component" value="Chromosome"/>
</dbReference>
<accession>A0A3Q8WSD9</accession>
<dbReference type="RefSeq" id="WP_126038407.1">
    <property type="nucleotide sequence ID" value="NZ_CP034438.1"/>
</dbReference>
<dbReference type="GO" id="GO:0016811">
    <property type="term" value="F:hydrolase activity, acting on carbon-nitrogen (but not peptide) bonds, in linear amides"/>
    <property type="evidence" value="ECO:0007669"/>
    <property type="project" value="InterPro"/>
</dbReference>
<evidence type="ECO:0000313" key="2">
    <source>
        <dbReference type="EMBL" id="AZN29160.1"/>
    </source>
</evidence>
<proteinExistence type="inferred from homology"/>
<dbReference type="GO" id="GO:0010498">
    <property type="term" value="P:proteasomal protein catabolic process"/>
    <property type="evidence" value="ECO:0007669"/>
    <property type="project" value="InterPro"/>
</dbReference>
<name>A0A3Q8WSD9_9ACTO</name>
<organism evidence="2 3">
    <name type="scientific">Flaviflexus salsibiostraticola</name>
    <dbReference type="NCBI Taxonomy" id="1282737"/>
    <lineage>
        <taxon>Bacteria</taxon>
        <taxon>Bacillati</taxon>
        <taxon>Actinomycetota</taxon>
        <taxon>Actinomycetes</taxon>
        <taxon>Actinomycetales</taxon>
        <taxon>Actinomycetaceae</taxon>
        <taxon>Flaviflexus</taxon>
    </lineage>
</organism>
<dbReference type="InterPro" id="IPR004347">
    <property type="entry name" value="Pup_ligase/deamidase"/>
</dbReference>
<dbReference type="Pfam" id="PF03136">
    <property type="entry name" value="Pup_ligase"/>
    <property type="match status" value="1"/>
</dbReference>
<dbReference type="GO" id="GO:0070490">
    <property type="term" value="P:protein pupylation"/>
    <property type="evidence" value="ECO:0007669"/>
    <property type="project" value="TreeGrafter"/>
</dbReference>
<sequence length="519" mass="56550">MTVRRIIGTETEFGILSNTSANPIRLSADLVDAYAAAGAGSPHGPIRWDYRGEDPLNDARGFRLERAAADPSQLTDDPLAMAPSGPMAVARPSDIELALPRASNTVLSNGARLYVDHAHPEYSAPETLGPLDAVLYDRAGEHIAREAMTLANRPGVEYIAYKNNVDGKGATYGTHENYLVDRSVDFDDIVTALTPFFVTRPILCGAGRVGLGQRSERPGFQISQRADYVENDVGLETTFNRPIINTRDEPHALPSWRRLHVIGGDANLFDFSTFLRVGTTAAVLWVLENVGADPEFDALAIADPVWETQEVSYDTSLTHEIVLRSGSAMTALDIQAAYAGICRRAMEAAGPLDDETALLLDTWDEVIDGLRTDPLSVAGRVEWVAKLQMLEGLRQRSGAAWDDPKLVAFDLQWHDLREGRSIVERLDRAGRIDRLFSAEAVARAAVNPPVDTRAYIRGSLISTYPGAVHAAAWDSITIDNGEEALLRIPTLNPHAGSRELVGDALAAHDITTFLDRLRG</sequence>
<evidence type="ECO:0000313" key="3">
    <source>
        <dbReference type="Proteomes" id="UP000270021"/>
    </source>
</evidence>
<dbReference type="GO" id="GO:0000502">
    <property type="term" value="C:proteasome complex"/>
    <property type="evidence" value="ECO:0007669"/>
    <property type="project" value="UniProtKB-KW"/>
</dbReference>